<dbReference type="GO" id="GO:0000271">
    <property type="term" value="P:polysaccharide biosynthetic process"/>
    <property type="evidence" value="ECO:0007669"/>
    <property type="project" value="UniProtKB-KW"/>
</dbReference>
<proteinExistence type="inferred from homology"/>
<keyword evidence="2" id="KW-0270">Exopolysaccharide synthesis</keyword>
<keyword evidence="4" id="KW-0808">Transferase</keyword>
<sequence length="195" mass="21840">MLDLLIALLIAPILLPVIFLLWALVRLDGGPGFFVQPRIGLGGRTFNCIKLRTMAVNAEARLREMCERDPQVAQEWHTYQKLRVDPRITRIGQFLRKTSLDELPQLFNVFNGTMSFVGPRPFLKDQEQLYRAAGGQAYFKLRPGITGPWQLSGRGTTAFVDQVKFDEEYLGQVSLATDLGMMLGTAGVVMRGTGH</sequence>
<dbReference type="EMBL" id="FTOM01000006">
    <property type="protein sequence ID" value="SIS83318.1"/>
    <property type="molecule type" value="Genomic_DNA"/>
</dbReference>
<dbReference type="PANTHER" id="PTHR30576:SF10">
    <property type="entry name" value="SLL5057 PROTEIN"/>
    <property type="match status" value="1"/>
</dbReference>
<accession>A0A1N7MB58</accession>
<dbReference type="OrthoDB" id="9808602at2"/>
<evidence type="ECO:0000313" key="5">
    <source>
        <dbReference type="Proteomes" id="UP000186098"/>
    </source>
</evidence>
<dbReference type="Pfam" id="PF02397">
    <property type="entry name" value="Bac_transf"/>
    <property type="match status" value="1"/>
</dbReference>
<dbReference type="Proteomes" id="UP000186098">
    <property type="component" value="Unassembled WGS sequence"/>
</dbReference>
<evidence type="ECO:0000259" key="3">
    <source>
        <dbReference type="Pfam" id="PF02397"/>
    </source>
</evidence>
<evidence type="ECO:0000256" key="1">
    <source>
        <dbReference type="ARBA" id="ARBA00006464"/>
    </source>
</evidence>
<dbReference type="PANTHER" id="PTHR30576">
    <property type="entry name" value="COLANIC BIOSYNTHESIS UDP-GLUCOSE LIPID CARRIER TRANSFERASE"/>
    <property type="match status" value="1"/>
</dbReference>
<keyword evidence="5" id="KW-1185">Reference proteome</keyword>
<organism evidence="4 5">
    <name type="scientific">Phaeovulum vinaykumarii</name>
    <dbReference type="NCBI Taxonomy" id="407234"/>
    <lineage>
        <taxon>Bacteria</taxon>
        <taxon>Pseudomonadati</taxon>
        <taxon>Pseudomonadota</taxon>
        <taxon>Alphaproteobacteria</taxon>
        <taxon>Rhodobacterales</taxon>
        <taxon>Paracoccaceae</taxon>
        <taxon>Phaeovulum</taxon>
    </lineage>
</organism>
<name>A0A1N7MB58_9RHOB</name>
<dbReference type="InterPro" id="IPR003362">
    <property type="entry name" value="Bact_transf"/>
</dbReference>
<dbReference type="AlphaFoldDB" id="A0A1N7MB58"/>
<dbReference type="STRING" id="407234.SAMN05421795_106158"/>
<dbReference type="GO" id="GO:0016780">
    <property type="term" value="F:phosphotransferase activity, for other substituted phosphate groups"/>
    <property type="evidence" value="ECO:0007669"/>
    <property type="project" value="TreeGrafter"/>
</dbReference>
<evidence type="ECO:0000313" key="4">
    <source>
        <dbReference type="EMBL" id="SIS83318.1"/>
    </source>
</evidence>
<evidence type="ECO:0000256" key="2">
    <source>
        <dbReference type="ARBA" id="ARBA00023169"/>
    </source>
</evidence>
<comment type="similarity">
    <text evidence="1">Belongs to the bacterial sugar transferase family.</text>
</comment>
<reference evidence="5" key="1">
    <citation type="submission" date="2017-01" db="EMBL/GenBank/DDBJ databases">
        <authorList>
            <person name="Varghese N."/>
            <person name="Submissions S."/>
        </authorList>
    </citation>
    <scope>NUCLEOTIDE SEQUENCE [LARGE SCALE GENOMIC DNA]</scope>
    <source>
        <strain evidence="5">DSM 18714</strain>
    </source>
</reference>
<dbReference type="RefSeq" id="WP_083947757.1">
    <property type="nucleotide sequence ID" value="NZ_FTOM01000006.1"/>
</dbReference>
<protein>
    <submittedName>
        <fullName evidence="4">Sugar transferase involved in LPS biosynthesis (Colanic, teichoic acid)</fullName>
    </submittedName>
</protein>
<feature type="domain" description="Bacterial sugar transferase" evidence="3">
    <location>
        <begin position="1"/>
        <end position="190"/>
    </location>
</feature>
<gene>
    <name evidence="4" type="ORF">SAMN05421795_106158</name>
</gene>